<accession>F4XJ33</accession>
<proteinExistence type="predicted"/>
<dbReference type="OrthoDB" id="9788616at2"/>
<protein>
    <submittedName>
        <fullName evidence="1">Uncharacterized protein</fullName>
    </submittedName>
</protein>
<dbReference type="AlphaFoldDB" id="F4XJ33"/>
<dbReference type="eggNOG" id="ENOG5031XVD">
    <property type="taxonomic scope" value="Bacteria"/>
</dbReference>
<reference evidence="2" key="1">
    <citation type="journal article" date="2011" name="Proc. Natl. Acad. Sci. U.S.A.">
        <title>Genomic insights into the physiology and ecology of the marine filamentous cyanobacterium Lyngbya majuscula.</title>
        <authorList>
            <person name="Jones A.C."/>
            <person name="Monroe E.A."/>
            <person name="Podell S."/>
            <person name="Hess W.R."/>
            <person name="Klages S."/>
            <person name="Esquenazi E."/>
            <person name="Niessen S."/>
            <person name="Hoover H."/>
            <person name="Rothmann M."/>
            <person name="Lasken R.S."/>
            <person name="Yates J.R.III."/>
            <person name="Reinhardt R."/>
            <person name="Kube M."/>
            <person name="Burkart M.D."/>
            <person name="Allen E.E."/>
            <person name="Dorrestein P.C."/>
            <person name="Gerwick W.H."/>
            <person name="Gerwick L."/>
        </authorList>
    </citation>
    <scope>NUCLEOTIDE SEQUENCE [LARGE SCALE GENOMIC DNA]</scope>
    <source>
        <strain evidence="2">3L</strain>
    </source>
</reference>
<evidence type="ECO:0000313" key="2">
    <source>
        <dbReference type="Proteomes" id="UP000003959"/>
    </source>
</evidence>
<sequence>MKRAKAPELFNTIVSSFRSCLKSLQDLPTGKNTRYGMEDAGLSAFGVFLTHTPSFLAYQRQMEKSKGCSNAQSLFGVHHMPLDNQIRSLLHQVLPECVSPVFE</sequence>
<dbReference type="HOGENOM" id="CLU_2260573_0_0_3"/>
<name>F4XJ33_9CYAN</name>
<dbReference type="EMBL" id="GL890820">
    <property type="protein sequence ID" value="EGJ35490.1"/>
    <property type="molecule type" value="Genomic_DNA"/>
</dbReference>
<organism evidence="1 2">
    <name type="scientific">Moorena producens 3L</name>
    <dbReference type="NCBI Taxonomy" id="489825"/>
    <lineage>
        <taxon>Bacteria</taxon>
        <taxon>Bacillati</taxon>
        <taxon>Cyanobacteriota</taxon>
        <taxon>Cyanophyceae</taxon>
        <taxon>Coleofasciculales</taxon>
        <taxon>Coleofasciculaceae</taxon>
        <taxon>Moorena</taxon>
    </lineage>
</organism>
<gene>
    <name evidence="1" type="ORF">LYNGBM3L_04280</name>
</gene>
<evidence type="ECO:0000313" key="1">
    <source>
        <dbReference type="EMBL" id="EGJ35490.1"/>
    </source>
</evidence>
<keyword evidence="2" id="KW-1185">Reference proteome</keyword>
<dbReference type="Proteomes" id="UP000003959">
    <property type="component" value="Unassembled WGS sequence"/>
</dbReference>